<keyword evidence="5 10" id="KW-0132">Cell division</keyword>
<organism evidence="11 12">
    <name type="scientific">Zhongshania aliphaticivorans</name>
    <dbReference type="NCBI Taxonomy" id="1470434"/>
    <lineage>
        <taxon>Bacteria</taxon>
        <taxon>Pseudomonadati</taxon>
        <taxon>Pseudomonadota</taxon>
        <taxon>Gammaproteobacteria</taxon>
        <taxon>Cellvibrionales</taxon>
        <taxon>Spongiibacteraceae</taxon>
        <taxon>Zhongshania</taxon>
    </lineage>
</organism>
<evidence type="ECO:0000256" key="5">
    <source>
        <dbReference type="ARBA" id="ARBA00022618"/>
    </source>
</evidence>
<keyword evidence="4 10" id="KW-0997">Cell inner membrane</keyword>
<dbReference type="HAMAP" id="MF_02203">
    <property type="entry name" value="TolR"/>
    <property type="match status" value="1"/>
</dbReference>
<dbReference type="EMBL" id="CP014544">
    <property type="protein sequence ID" value="AMO67811.1"/>
    <property type="molecule type" value="Genomic_DNA"/>
</dbReference>
<evidence type="ECO:0000256" key="4">
    <source>
        <dbReference type="ARBA" id="ARBA00022519"/>
    </source>
</evidence>
<dbReference type="GO" id="GO:0015031">
    <property type="term" value="P:protein transport"/>
    <property type="evidence" value="ECO:0007669"/>
    <property type="project" value="InterPro"/>
</dbReference>
<dbReference type="InterPro" id="IPR003400">
    <property type="entry name" value="ExbD"/>
</dbReference>
<evidence type="ECO:0000256" key="8">
    <source>
        <dbReference type="ARBA" id="ARBA00023136"/>
    </source>
</evidence>
<dbReference type="NCBIfam" id="TIGR02801">
    <property type="entry name" value="tolR"/>
    <property type="match status" value="1"/>
</dbReference>
<evidence type="ECO:0000313" key="12">
    <source>
        <dbReference type="Proteomes" id="UP000074119"/>
    </source>
</evidence>
<dbReference type="Pfam" id="PF02472">
    <property type="entry name" value="ExbD"/>
    <property type="match status" value="1"/>
</dbReference>
<dbReference type="Gene3D" id="3.30.420.270">
    <property type="match status" value="1"/>
</dbReference>
<reference evidence="11 12" key="1">
    <citation type="submission" date="2015-12" db="EMBL/GenBank/DDBJ databases">
        <authorList>
            <person name="Shamseldin A."/>
            <person name="Moawad H."/>
            <person name="Abd El-Rahim W.M."/>
            <person name="Sadowsky M.J."/>
        </authorList>
    </citation>
    <scope>NUCLEOTIDE SEQUENCE [LARGE SCALE GENOMIC DNA]</scope>
    <source>
        <strain evidence="11 12">SM2</strain>
    </source>
</reference>
<name>A0A127M3S4_9GAMM</name>
<keyword evidence="6 10" id="KW-0812">Transmembrane</keyword>
<comment type="similarity">
    <text evidence="2 10">Belongs to the ExbD/TolR family.</text>
</comment>
<dbReference type="PANTHER" id="PTHR30558:SF7">
    <property type="entry name" value="TOL-PAL SYSTEM PROTEIN TOLR"/>
    <property type="match status" value="1"/>
</dbReference>
<dbReference type="GO" id="GO:0005886">
    <property type="term" value="C:plasma membrane"/>
    <property type="evidence" value="ECO:0007669"/>
    <property type="project" value="UniProtKB-SubCell"/>
</dbReference>
<evidence type="ECO:0000256" key="6">
    <source>
        <dbReference type="ARBA" id="ARBA00022692"/>
    </source>
</evidence>
<protein>
    <recommendedName>
        <fullName evidence="10">Tol-Pal system protein TolR</fullName>
    </recommendedName>
</protein>
<keyword evidence="3 10" id="KW-1003">Cell membrane</keyword>
<evidence type="ECO:0000256" key="2">
    <source>
        <dbReference type="ARBA" id="ARBA00005811"/>
    </source>
</evidence>
<dbReference type="Proteomes" id="UP000074119">
    <property type="component" value="Chromosome"/>
</dbReference>
<dbReference type="KEGG" id="zal:AZF00_05635"/>
<dbReference type="RefSeq" id="WP_008246653.1">
    <property type="nucleotide sequence ID" value="NZ_CP014544.1"/>
</dbReference>
<evidence type="ECO:0000256" key="1">
    <source>
        <dbReference type="ARBA" id="ARBA00004162"/>
    </source>
</evidence>
<evidence type="ECO:0000256" key="3">
    <source>
        <dbReference type="ARBA" id="ARBA00022475"/>
    </source>
</evidence>
<keyword evidence="7 10" id="KW-1133">Transmembrane helix</keyword>
<comment type="subunit">
    <text evidence="10">The Tol-Pal system is composed of five core proteins: the inner membrane proteins TolA, TolQ and TolR, the periplasmic protein TolB and the outer membrane protein Pal. They form a network linking the inner and outer membranes and the peptidoglycan layer.</text>
</comment>
<sequence>MSRRNKRKPMSDINVVPYIDVMLVLLIVFMVTAPMLVQGVQVELPQASTEPVPPTDDDPIVVSVDKQGKYYVTLGDPSKQGEPAELADIGDKISKILRNKPKTPVMVKGDGAVDYSAVVAAMAVLQGAGATSIGLITEEPQSRSGAK</sequence>
<dbReference type="GO" id="GO:0022857">
    <property type="term" value="F:transmembrane transporter activity"/>
    <property type="evidence" value="ECO:0007669"/>
    <property type="project" value="InterPro"/>
</dbReference>
<accession>A0A127M3S4</accession>
<evidence type="ECO:0000313" key="11">
    <source>
        <dbReference type="EMBL" id="AMO67811.1"/>
    </source>
</evidence>
<evidence type="ECO:0000256" key="10">
    <source>
        <dbReference type="HAMAP-Rule" id="MF_02203"/>
    </source>
</evidence>
<gene>
    <name evidence="10" type="primary">tolR</name>
    <name evidence="11" type="ORF">AZF00_05635</name>
</gene>
<dbReference type="GO" id="GO:0051301">
    <property type="term" value="P:cell division"/>
    <property type="evidence" value="ECO:0007669"/>
    <property type="project" value="UniProtKB-UniRule"/>
</dbReference>
<dbReference type="AlphaFoldDB" id="A0A127M3S4"/>
<proteinExistence type="inferred from homology"/>
<dbReference type="PANTHER" id="PTHR30558">
    <property type="entry name" value="EXBD MEMBRANE COMPONENT OF PMF-DRIVEN MACROMOLECULE IMPORT SYSTEM"/>
    <property type="match status" value="1"/>
</dbReference>
<evidence type="ECO:0000256" key="7">
    <source>
        <dbReference type="ARBA" id="ARBA00022989"/>
    </source>
</evidence>
<dbReference type="STRING" id="1470434.AZF00_05635"/>
<evidence type="ECO:0000256" key="9">
    <source>
        <dbReference type="ARBA" id="ARBA00023306"/>
    </source>
</evidence>
<keyword evidence="9 10" id="KW-0131">Cell cycle</keyword>
<dbReference type="InterPro" id="IPR014168">
    <property type="entry name" value="Tol-Pal_TolR"/>
</dbReference>
<keyword evidence="8 10" id="KW-0472">Membrane</keyword>
<comment type="subcellular location">
    <subcellularLocation>
        <location evidence="10">Cell inner membrane</location>
        <topology evidence="10">Single-pass membrane protein</topology>
    </subcellularLocation>
    <subcellularLocation>
        <location evidence="1">Cell membrane</location>
        <topology evidence="1">Single-pass membrane protein</topology>
    </subcellularLocation>
</comment>
<comment type="function">
    <text evidence="10">Part of the Tol-Pal system, which plays a role in outer membrane invagination during cell division and is important for maintaining outer membrane integrity.</text>
</comment>